<reference evidence="1" key="1">
    <citation type="submission" date="2022-07" db="EMBL/GenBank/DDBJ databases">
        <title>Phylogenomic reconstructions and comparative analyses of Kickxellomycotina fungi.</title>
        <authorList>
            <person name="Reynolds N.K."/>
            <person name="Stajich J.E."/>
            <person name="Barry K."/>
            <person name="Grigoriev I.V."/>
            <person name="Crous P."/>
            <person name="Smith M.E."/>
        </authorList>
    </citation>
    <scope>NUCLEOTIDE SEQUENCE</scope>
    <source>
        <strain evidence="1">CBS 109366</strain>
    </source>
</reference>
<organism evidence="1 2">
    <name type="scientific">Coemansia nantahalensis</name>
    <dbReference type="NCBI Taxonomy" id="2789366"/>
    <lineage>
        <taxon>Eukaryota</taxon>
        <taxon>Fungi</taxon>
        <taxon>Fungi incertae sedis</taxon>
        <taxon>Zoopagomycota</taxon>
        <taxon>Kickxellomycotina</taxon>
        <taxon>Kickxellomycetes</taxon>
        <taxon>Kickxellales</taxon>
        <taxon>Kickxellaceae</taxon>
        <taxon>Coemansia</taxon>
    </lineage>
</organism>
<protein>
    <submittedName>
        <fullName evidence="1">Uncharacterized protein</fullName>
    </submittedName>
</protein>
<keyword evidence="2" id="KW-1185">Reference proteome</keyword>
<sequence length="115" mass="11958">QKDAPAVDAHRGGAPHQPHCVRAAATEPDPPGLRRAHEPGHDPERPSTGKPPRHGPEHPQQGRHPGPRGPVHPGTRGREPGPAHAPRGHPPRRPTDAPFVAGPGCLLGVAKPAAV</sequence>
<proteinExistence type="predicted"/>
<evidence type="ECO:0000313" key="2">
    <source>
        <dbReference type="Proteomes" id="UP001140234"/>
    </source>
</evidence>
<dbReference type="EMBL" id="JANBUJ010001076">
    <property type="protein sequence ID" value="KAJ2768833.1"/>
    <property type="molecule type" value="Genomic_DNA"/>
</dbReference>
<dbReference type="Proteomes" id="UP001140234">
    <property type="component" value="Unassembled WGS sequence"/>
</dbReference>
<accession>A0ACC1JWN8</accession>
<evidence type="ECO:0000313" key="1">
    <source>
        <dbReference type="EMBL" id="KAJ2768833.1"/>
    </source>
</evidence>
<gene>
    <name evidence="1" type="ORF">IWQ57_003368</name>
</gene>
<feature type="non-terminal residue" evidence="1">
    <location>
        <position position="1"/>
    </location>
</feature>
<comment type="caution">
    <text evidence="1">The sequence shown here is derived from an EMBL/GenBank/DDBJ whole genome shotgun (WGS) entry which is preliminary data.</text>
</comment>
<name>A0ACC1JWN8_9FUNG</name>
<feature type="non-terminal residue" evidence="1">
    <location>
        <position position="115"/>
    </location>
</feature>